<comment type="cofactor">
    <cofactor evidence="1 11">
        <name>Zn(2+)</name>
        <dbReference type="ChEBI" id="CHEBI:29105"/>
    </cofactor>
</comment>
<feature type="transmembrane region" description="Helical" evidence="11">
    <location>
        <begin position="99"/>
        <end position="128"/>
    </location>
</feature>
<keyword evidence="11" id="KW-0479">Metal-binding</keyword>
<name>H5SC59_9BACT</name>
<sequence length="436" mass="48503">MSVVITIIAFIVTIGFLVLIHEGGHFAAARLFGVWVHQFALGMGPAIWRRKGRETEYSIRIFPIGGYVRMAGEDRESEEDQAVPQERLFTSKPAWQRMIIVFAGPLMNILAALFLMIAIVGAFGLPYLEVTELVPMPDGSPSPSQGVIQIGDRIERVNERIVYSPQQLQQIIRNANGQAITLELLRHNEHRTVTVTPAWSERDGRYIIGVKFAPVSTSNVIAKLEPNSFLAQQGLQAGDRVLSINGVPIWSFWQMRDVLLNAQSATVVVQRGEQHVTLTLNVAGRAELELFDGFEPEVLMRRVPVGQTIIVGAQRSWDTVVAIVEWLKNLPHRFEQASGEISGPFGIAGVLGQSLQFGLMPFLLVVAVLSLNLGLFNLLPFPALDGSRIVFLLIEMIRRKPIPPEKEGLIHYIGFIILIGLIVLVTYNDIMRFFGK</sequence>
<evidence type="ECO:0000313" key="13">
    <source>
        <dbReference type="EMBL" id="BAL53745.1"/>
    </source>
</evidence>
<feature type="transmembrane region" description="Helical" evidence="11">
    <location>
        <begin position="27"/>
        <end position="48"/>
    </location>
</feature>
<gene>
    <name evidence="13" type="ORF">HGMM_F08F07C04</name>
</gene>
<feature type="transmembrane region" description="Helical" evidence="11">
    <location>
        <begin position="5"/>
        <end position="21"/>
    </location>
</feature>
<evidence type="ECO:0000256" key="7">
    <source>
        <dbReference type="ARBA" id="ARBA00022833"/>
    </source>
</evidence>
<keyword evidence="7 11" id="KW-0862">Zinc</keyword>
<keyword evidence="6 11" id="KW-0378">Hydrolase</keyword>
<dbReference type="NCBIfam" id="TIGR00054">
    <property type="entry name" value="RIP metalloprotease RseP"/>
    <property type="match status" value="1"/>
</dbReference>
<comment type="similarity">
    <text evidence="3 11">Belongs to the peptidase M50B family.</text>
</comment>
<dbReference type="SUPFAM" id="SSF50156">
    <property type="entry name" value="PDZ domain-like"/>
    <property type="match status" value="2"/>
</dbReference>
<dbReference type="InterPro" id="IPR008915">
    <property type="entry name" value="Peptidase_M50"/>
</dbReference>
<evidence type="ECO:0000256" key="2">
    <source>
        <dbReference type="ARBA" id="ARBA00004141"/>
    </source>
</evidence>
<feature type="transmembrane region" description="Helical" evidence="11">
    <location>
        <begin position="409"/>
        <end position="427"/>
    </location>
</feature>
<protein>
    <recommendedName>
        <fullName evidence="11">Zinc metalloprotease</fullName>
        <ecNumber evidence="11">3.4.24.-</ecNumber>
    </recommendedName>
</protein>
<keyword evidence="4 13" id="KW-0645">Protease</keyword>
<dbReference type="InterPro" id="IPR041489">
    <property type="entry name" value="PDZ_6"/>
</dbReference>
<accession>H5SC59</accession>
<evidence type="ECO:0000256" key="9">
    <source>
        <dbReference type="ARBA" id="ARBA00023049"/>
    </source>
</evidence>
<feature type="domain" description="PDZ" evidence="12">
    <location>
        <begin position="194"/>
        <end position="284"/>
    </location>
</feature>
<feature type="transmembrane region" description="Helical" evidence="11">
    <location>
        <begin position="359"/>
        <end position="379"/>
    </location>
</feature>
<evidence type="ECO:0000256" key="1">
    <source>
        <dbReference type="ARBA" id="ARBA00001947"/>
    </source>
</evidence>
<dbReference type="GO" id="GO:0004222">
    <property type="term" value="F:metalloendopeptidase activity"/>
    <property type="evidence" value="ECO:0007669"/>
    <property type="project" value="InterPro"/>
</dbReference>
<evidence type="ECO:0000256" key="3">
    <source>
        <dbReference type="ARBA" id="ARBA00007931"/>
    </source>
</evidence>
<dbReference type="Pfam" id="PF17820">
    <property type="entry name" value="PDZ_6"/>
    <property type="match status" value="1"/>
</dbReference>
<dbReference type="GO" id="GO:0046872">
    <property type="term" value="F:metal ion binding"/>
    <property type="evidence" value="ECO:0007669"/>
    <property type="project" value="UniProtKB-KW"/>
</dbReference>
<dbReference type="Pfam" id="PF02163">
    <property type="entry name" value="Peptidase_M50"/>
    <property type="match status" value="1"/>
</dbReference>
<dbReference type="PANTHER" id="PTHR42837">
    <property type="entry name" value="REGULATOR OF SIGMA-E PROTEASE RSEP"/>
    <property type="match status" value="1"/>
</dbReference>
<evidence type="ECO:0000256" key="6">
    <source>
        <dbReference type="ARBA" id="ARBA00022801"/>
    </source>
</evidence>
<keyword evidence="5 11" id="KW-0812">Transmembrane</keyword>
<dbReference type="InterPro" id="IPR004387">
    <property type="entry name" value="Pept_M50_Zn"/>
</dbReference>
<dbReference type="InterPro" id="IPR001478">
    <property type="entry name" value="PDZ"/>
</dbReference>
<proteinExistence type="inferred from homology"/>
<keyword evidence="9 11" id="KW-0482">Metalloprotease</keyword>
<dbReference type="CDD" id="cd06163">
    <property type="entry name" value="S2P-M50_PDZ_RseP-like"/>
    <property type="match status" value="1"/>
</dbReference>
<dbReference type="AlphaFoldDB" id="H5SC59"/>
<dbReference type="GO" id="GO:0016020">
    <property type="term" value="C:membrane"/>
    <property type="evidence" value="ECO:0007669"/>
    <property type="project" value="UniProtKB-SubCell"/>
</dbReference>
<evidence type="ECO:0000256" key="4">
    <source>
        <dbReference type="ARBA" id="ARBA00022670"/>
    </source>
</evidence>
<organism evidence="13">
    <name type="scientific">uncultured Acetothermia bacterium</name>
    <dbReference type="NCBI Taxonomy" id="236499"/>
    <lineage>
        <taxon>Bacteria</taxon>
        <taxon>Candidatus Bipolaricaulota</taxon>
        <taxon>environmental samples</taxon>
    </lineage>
</organism>
<reference evidence="13" key="1">
    <citation type="journal article" date="2005" name="Environ. Microbiol.">
        <title>Genetic and functional properties of uncultivated thermophilic crenarchaeotes from a subsurface gold mine as revealed by analysis of genome fragments.</title>
        <authorList>
            <person name="Nunoura T."/>
            <person name="Hirayama H."/>
            <person name="Takami H."/>
            <person name="Oida H."/>
            <person name="Nishi S."/>
            <person name="Shimamura S."/>
            <person name="Suzuki Y."/>
            <person name="Inagaki F."/>
            <person name="Takai K."/>
            <person name="Nealson K.H."/>
            <person name="Horikoshi K."/>
        </authorList>
    </citation>
    <scope>NUCLEOTIDE SEQUENCE</scope>
</reference>
<evidence type="ECO:0000256" key="11">
    <source>
        <dbReference type="RuleBase" id="RU362031"/>
    </source>
</evidence>
<dbReference type="GO" id="GO:0006508">
    <property type="term" value="P:proteolysis"/>
    <property type="evidence" value="ECO:0007669"/>
    <property type="project" value="UniProtKB-KW"/>
</dbReference>
<dbReference type="InterPro" id="IPR036034">
    <property type="entry name" value="PDZ_sf"/>
</dbReference>
<evidence type="ECO:0000259" key="12">
    <source>
        <dbReference type="PROSITE" id="PS50106"/>
    </source>
</evidence>
<keyword evidence="8 11" id="KW-1133">Transmembrane helix</keyword>
<dbReference type="EC" id="3.4.24.-" evidence="11"/>
<evidence type="ECO:0000256" key="10">
    <source>
        <dbReference type="ARBA" id="ARBA00023136"/>
    </source>
</evidence>
<dbReference type="PROSITE" id="PS50106">
    <property type="entry name" value="PDZ"/>
    <property type="match status" value="1"/>
</dbReference>
<comment type="subcellular location">
    <subcellularLocation>
        <location evidence="2">Membrane</location>
        <topology evidence="2">Multi-pass membrane protein</topology>
    </subcellularLocation>
</comment>
<dbReference type="Gene3D" id="2.30.42.10">
    <property type="match status" value="2"/>
</dbReference>
<evidence type="ECO:0000256" key="5">
    <source>
        <dbReference type="ARBA" id="ARBA00022692"/>
    </source>
</evidence>
<dbReference type="SMART" id="SM00228">
    <property type="entry name" value="PDZ"/>
    <property type="match status" value="2"/>
</dbReference>
<dbReference type="EMBL" id="AP011666">
    <property type="protein sequence ID" value="BAL53745.1"/>
    <property type="molecule type" value="Genomic_DNA"/>
</dbReference>
<keyword evidence="10 11" id="KW-0472">Membrane</keyword>
<dbReference type="PANTHER" id="PTHR42837:SF2">
    <property type="entry name" value="MEMBRANE METALLOPROTEASE ARASP2, CHLOROPLASTIC-RELATED"/>
    <property type="match status" value="1"/>
</dbReference>
<reference evidence="13" key="2">
    <citation type="journal article" date="2012" name="PLoS ONE">
        <title>A Deeply Branching Thermophilic Bacterium with an Ancient Acetyl-CoA Pathway Dominates a Subsurface Ecosystem.</title>
        <authorList>
            <person name="Takami H."/>
            <person name="Noguchi H."/>
            <person name="Takaki Y."/>
            <person name="Uchiyama I."/>
            <person name="Toyoda A."/>
            <person name="Nishi S."/>
            <person name="Chee G.-J."/>
            <person name="Arai W."/>
            <person name="Nunoura T."/>
            <person name="Itoh T."/>
            <person name="Hattori M."/>
            <person name="Takai K."/>
        </authorList>
    </citation>
    <scope>NUCLEOTIDE SEQUENCE</scope>
</reference>
<evidence type="ECO:0000256" key="8">
    <source>
        <dbReference type="ARBA" id="ARBA00022989"/>
    </source>
</evidence>